<feature type="compositionally biased region" description="Acidic residues" evidence="3">
    <location>
        <begin position="146"/>
        <end position="156"/>
    </location>
</feature>
<organism evidence="6 7">
    <name type="scientific">Patella caerulea</name>
    <name type="common">Rayed Mediterranean limpet</name>
    <dbReference type="NCBI Taxonomy" id="87958"/>
    <lineage>
        <taxon>Eukaryota</taxon>
        <taxon>Metazoa</taxon>
        <taxon>Spiralia</taxon>
        <taxon>Lophotrochozoa</taxon>
        <taxon>Mollusca</taxon>
        <taxon>Gastropoda</taxon>
        <taxon>Patellogastropoda</taxon>
        <taxon>Patelloidea</taxon>
        <taxon>Patellidae</taxon>
        <taxon>Patella</taxon>
    </lineage>
</organism>
<dbReference type="InterPro" id="IPR039496">
    <property type="entry name" value="CCDC92/74_N"/>
</dbReference>
<evidence type="ECO:0000313" key="6">
    <source>
        <dbReference type="EMBL" id="KAK6183737.1"/>
    </source>
</evidence>
<feature type="region of interest" description="Disordered" evidence="3">
    <location>
        <begin position="131"/>
        <end position="162"/>
    </location>
</feature>
<evidence type="ECO:0000256" key="1">
    <source>
        <dbReference type="ARBA" id="ARBA00023054"/>
    </source>
</evidence>
<dbReference type="Proteomes" id="UP001347796">
    <property type="component" value="Unassembled WGS sequence"/>
</dbReference>
<dbReference type="EMBL" id="JAZGQO010000006">
    <property type="protein sequence ID" value="KAK6183737.1"/>
    <property type="molecule type" value="Genomic_DNA"/>
</dbReference>
<gene>
    <name evidence="6" type="ORF">SNE40_006346</name>
</gene>
<comment type="caution">
    <text evidence="6">The sequence shown here is derived from an EMBL/GenBank/DDBJ whole genome shotgun (WGS) entry which is preliminary data.</text>
</comment>
<dbReference type="Pfam" id="PF14917">
    <property type="entry name" value="CCDC74_C"/>
    <property type="match status" value="1"/>
</dbReference>
<keyword evidence="1 2" id="KW-0175">Coiled coil</keyword>
<evidence type="ECO:0000256" key="2">
    <source>
        <dbReference type="SAM" id="Coils"/>
    </source>
</evidence>
<evidence type="ECO:0000259" key="4">
    <source>
        <dbReference type="Pfam" id="PF14916"/>
    </source>
</evidence>
<feature type="coiled-coil region" evidence="2">
    <location>
        <begin position="99"/>
        <end position="126"/>
    </location>
</feature>
<proteinExistence type="predicted"/>
<feature type="coiled-coil region" evidence="2">
    <location>
        <begin position="174"/>
        <end position="222"/>
    </location>
</feature>
<name>A0AAN8JRQ8_PATCE</name>
<feature type="region of interest" description="Disordered" evidence="3">
    <location>
        <begin position="59"/>
        <end position="80"/>
    </location>
</feature>
<keyword evidence="7" id="KW-1185">Reference proteome</keyword>
<dbReference type="AlphaFoldDB" id="A0AAN8JRQ8"/>
<dbReference type="InterPro" id="IPR029422">
    <property type="entry name" value="CCDC74_C"/>
</dbReference>
<protein>
    <submittedName>
        <fullName evidence="6">Uncharacterized protein</fullName>
    </submittedName>
</protein>
<evidence type="ECO:0000313" key="7">
    <source>
        <dbReference type="Proteomes" id="UP001347796"/>
    </source>
</evidence>
<evidence type="ECO:0000256" key="3">
    <source>
        <dbReference type="SAM" id="MobiDB-lite"/>
    </source>
</evidence>
<evidence type="ECO:0000259" key="5">
    <source>
        <dbReference type="Pfam" id="PF14917"/>
    </source>
</evidence>
<dbReference type="PANTHER" id="PTHR14882:SF5">
    <property type="entry name" value="COILED-COIL DOMAIN CONTAINING 74A"/>
    <property type="match status" value="1"/>
</dbReference>
<feature type="domain" description="CCDC92/74 N-terminal" evidence="4">
    <location>
        <begin position="89"/>
        <end position="139"/>
    </location>
</feature>
<accession>A0AAN8JRQ8</accession>
<reference evidence="6 7" key="1">
    <citation type="submission" date="2024-01" db="EMBL/GenBank/DDBJ databases">
        <title>The genome of the rayed Mediterranean limpet Patella caerulea (Linnaeus, 1758).</title>
        <authorList>
            <person name="Anh-Thu Weber A."/>
            <person name="Halstead-Nussloch G."/>
        </authorList>
    </citation>
    <scope>NUCLEOTIDE SEQUENCE [LARGE SCALE GENOMIC DNA]</scope>
    <source>
        <strain evidence="6">AATW-2023a</strain>
        <tissue evidence="6">Whole specimen</tissue>
    </source>
</reference>
<sequence>MQGQVHNSYGDLKMIKHNSVQNSLPSTDISMNQLPPLSMLPQWTRVNTLDKARYPKPFIKDRLQPLPPNKGDGEEGDSEFNMNQAQRSSYLERSIKFLKQQHQDILKCLHEEIDTVKKENKELQFKLIMNQKRKKSAKKSDKQDTTEDAANEDDTASIDSKYLEGTDKSREVRVIFLNEEIKELKRALRETTNTNTYLKQLVEKNEEEVKRQQITIENLKSQTNQEGPETSYMVEQLAASEKIFSQKSTQQLTQSEYQGIIRHLQQVNEKQSHELESLKSDLRDVLYSHKWTPDAYLLAKAYVAEDDSKDSKTSKSALPRIPLKHPTRKLPDLAYVQRDNVSLPALKHTVSNKATERQKRTQVIQKARLREELYK</sequence>
<dbReference type="InterPro" id="IPR040370">
    <property type="entry name" value="CCDC74A/CCDC74B/CCDC92"/>
</dbReference>
<feature type="domain" description="Coiled coil protein 74 C-terminal" evidence="5">
    <location>
        <begin position="253"/>
        <end position="370"/>
    </location>
</feature>
<dbReference type="Pfam" id="PF14916">
    <property type="entry name" value="CCDC92"/>
    <property type="match status" value="1"/>
</dbReference>
<dbReference type="PANTHER" id="PTHR14882">
    <property type="entry name" value="COILED-COIL DOMAIN-CONTAINING 74A"/>
    <property type="match status" value="1"/>
</dbReference>